<dbReference type="STRING" id="288768.SAMEA3906486_04355"/>
<dbReference type="AlphaFoldDB" id="A0A157SSP4"/>
<proteinExistence type="predicted"/>
<sequence>MNRIRHIVDAEIALVDNAAARQALHDSYEAESQAVERIEAFFDAFTARPWSAASRNTFFRNWRSPGRGAASFCALTFRLMAAAETVSGDSQRALLYRCATRVSEVSQEDVGIGTTDHQKLYEDFATRLADTDQWKLDRYAVPGLRRFVNASRDYRQGGDDLGHAMLISLPEELYNHGEFAYAAARFSRWQRNVLTRPETAWSADLRFIHDHLGDTERGHFASLVRGFEDYCIAMSVEPDWNTMYQANTGLLSDMARSYDELYDRLVALDHDGETVERAHVPA</sequence>
<dbReference type="EMBL" id="FKIF01000008">
    <property type="protein sequence ID" value="SAI72926.1"/>
    <property type="molecule type" value="Genomic_DNA"/>
</dbReference>
<name>A0A157SSP4_9BORD</name>
<evidence type="ECO:0000313" key="1">
    <source>
        <dbReference type="EMBL" id="SAI72926.1"/>
    </source>
</evidence>
<dbReference type="OrthoDB" id="741428at2"/>
<accession>A0A157SSP4</accession>
<organism evidence="1 2">
    <name type="scientific">Bordetella ansorpii</name>
    <dbReference type="NCBI Taxonomy" id="288768"/>
    <lineage>
        <taxon>Bacteria</taxon>
        <taxon>Pseudomonadati</taxon>
        <taxon>Pseudomonadota</taxon>
        <taxon>Betaproteobacteria</taxon>
        <taxon>Burkholderiales</taxon>
        <taxon>Alcaligenaceae</taxon>
        <taxon>Bordetella</taxon>
    </lineage>
</organism>
<keyword evidence="2" id="KW-1185">Reference proteome</keyword>
<protein>
    <submittedName>
        <fullName evidence="1">Uncharacterized protein</fullName>
    </submittedName>
</protein>
<reference evidence="1 2" key="1">
    <citation type="submission" date="2016-04" db="EMBL/GenBank/DDBJ databases">
        <authorList>
            <consortium name="Pathogen Informatics"/>
        </authorList>
    </citation>
    <scope>NUCLEOTIDE SEQUENCE [LARGE SCALE GENOMIC DNA]</scope>
    <source>
        <strain evidence="1 2">H050680373</strain>
    </source>
</reference>
<dbReference type="Proteomes" id="UP000076848">
    <property type="component" value="Unassembled WGS sequence"/>
</dbReference>
<dbReference type="RefSeq" id="WP_066131742.1">
    <property type="nucleotide sequence ID" value="NZ_FKIF01000008.1"/>
</dbReference>
<gene>
    <name evidence="1" type="ORF">SAMEA3906486_04355</name>
</gene>
<evidence type="ECO:0000313" key="2">
    <source>
        <dbReference type="Proteomes" id="UP000076848"/>
    </source>
</evidence>